<protein>
    <recommendedName>
        <fullName evidence="3">CCHC-type domain-containing protein</fullName>
    </recommendedName>
</protein>
<gene>
    <name evidence="4" type="ORF">MCHLO_00231</name>
</gene>
<organism evidence="4 5">
    <name type="scientific">Mycena chlorophos</name>
    <name type="common">Agaric fungus</name>
    <name type="synonym">Agaricus chlorophos</name>
    <dbReference type="NCBI Taxonomy" id="658473"/>
    <lineage>
        <taxon>Eukaryota</taxon>
        <taxon>Fungi</taxon>
        <taxon>Dikarya</taxon>
        <taxon>Basidiomycota</taxon>
        <taxon>Agaricomycotina</taxon>
        <taxon>Agaricomycetes</taxon>
        <taxon>Agaricomycetidae</taxon>
        <taxon>Agaricales</taxon>
        <taxon>Marasmiineae</taxon>
        <taxon>Mycenaceae</taxon>
        <taxon>Mycena</taxon>
    </lineage>
</organism>
<evidence type="ECO:0000256" key="1">
    <source>
        <dbReference type="ARBA" id="ARBA00022664"/>
    </source>
</evidence>
<dbReference type="InterPro" id="IPR001878">
    <property type="entry name" value="Znf_CCHC"/>
</dbReference>
<keyword evidence="5" id="KW-1185">Reference proteome</keyword>
<dbReference type="PROSITE" id="PS50158">
    <property type="entry name" value="ZF_CCHC"/>
    <property type="match status" value="1"/>
</dbReference>
<evidence type="ECO:0000259" key="3">
    <source>
        <dbReference type="PROSITE" id="PS50158"/>
    </source>
</evidence>
<dbReference type="SUPFAM" id="SSF57756">
    <property type="entry name" value="Retrovirus zinc finger-like domains"/>
    <property type="match status" value="1"/>
</dbReference>
<dbReference type="EMBL" id="DF838041">
    <property type="protein sequence ID" value="GAT42518.1"/>
    <property type="molecule type" value="Genomic_DNA"/>
</dbReference>
<keyword evidence="2" id="KW-0862">Zinc</keyword>
<name>A0ABQ0KUH3_MYCCL</name>
<dbReference type="Gene3D" id="4.10.60.10">
    <property type="entry name" value="Zinc finger, CCHC-type"/>
    <property type="match status" value="1"/>
</dbReference>
<accession>A0ABQ0KUH3</accession>
<dbReference type="InterPro" id="IPR036875">
    <property type="entry name" value="Znf_CCHC_sf"/>
</dbReference>
<dbReference type="Proteomes" id="UP000815677">
    <property type="component" value="Unassembled WGS sequence"/>
</dbReference>
<keyword evidence="2" id="KW-0863">Zinc-finger</keyword>
<evidence type="ECO:0000313" key="5">
    <source>
        <dbReference type="Proteomes" id="UP000815677"/>
    </source>
</evidence>
<evidence type="ECO:0000313" key="4">
    <source>
        <dbReference type="EMBL" id="GAT42518.1"/>
    </source>
</evidence>
<proteinExistence type="predicted"/>
<evidence type="ECO:0000256" key="2">
    <source>
        <dbReference type="PROSITE-ProRule" id="PRU00047"/>
    </source>
</evidence>
<feature type="domain" description="CCHC-type" evidence="3">
    <location>
        <begin position="92"/>
        <end position="106"/>
    </location>
</feature>
<sequence>MVVRLSYTGINVSNQDKILAFMMGLPAAYEAVIINFDATPPDQLTVEHVILRLLNEEMCQAATAISAGPLTTDPAAPNNVAFAARRPSDLTCFWCDKKGHVKNDCPGRQAYLAGKKSAGGRTAYLAHEVEEVEKAILFEDHELEESDFI</sequence>
<reference evidence="4" key="1">
    <citation type="submission" date="2014-09" db="EMBL/GenBank/DDBJ databases">
        <title>Genome sequence of the luminous mushroom Mycena chlorophos for searching fungal bioluminescence genes.</title>
        <authorList>
            <person name="Tanaka Y."/>
            <person name="Kasuga D."/>
            <person name="Oba Y."/>
            <person name="Hase S."/>
            <person name="Sato K."/>
            <person name="Oba Y."/>
            <person name="Sakakibara Y."/>
        </authorList>
    </citation>
    <scope>NUCLEOTIDE SEQUENCE</scope>
</reference>
<keyword evidence="1" id="KW-0507">mRNA processing</keyword>
<keyword evidence="2" id="KW-0479">Metal-binding</keyword>